<protein>
    <submittedName>
        <fullName evidence="2">Uncharacterized protein</fullName>
    </submittedName>
</protein>
<feature type="compositionally biased region" description="Polar residues" evidence="1">
    <location>
        <begin position="359"/>
        <end position="370"/>
    </location>
</feature>
<dbReference type="EMBL" id="CDMY01000305">
    <property type="protein sequence ID" value="CEM01092.1"/>
    <property type="molecule type" value="Genomic_DNA"/>
</dbReference>
<dbReference type="VEuPathDB" id="CryptoDB:Vbra_13052"/>
<evidence type="ECO:0000256" key="1">
    <source>
        <dbReference type="SAM" id="MobiDB-lite"/>
    </source>
</evidence>
<dbReference type="InParanoid" id="A0A0G4ET67"/>
<accession>A0A0G4ET67</accession>
<dbReference type="AlphaFoldDB" id="A0A0G4ET67"/>
<feature type="compositionally biased region" description="Basic and acidic residues" evidence="1">
    <location>
        <begin position="195"/>
        <end position="214"/>
    </location>
</feature>
<reference evidence="2 3" key="1">
    <citation type="submission" date="2014-11" db="EMBL/GenBank/DDBJ databases">
        <authorList>
            <person name="Zhu J."/>
            <person name="Qi W."/>
            <person name="Song R."/>
        </authorList>
    </citation>
    <scope>NUCLEOTIDE SEQUENCE [LARGE SCALE GENOMIC DNA]</scope>
</reference>
<feature type="region of interest" description="Disordered" evidence="1">
    <location>
        <begin position="70"/>
        <end position="119"/>
    </location>
</feature>
<gene>
    <name evidence="2" type="ORF">Vbra_13052</name>
</gene>
<feature type="region of interest" description="Disordered" evidence="1">
    <location>
        <begin position="170"/>
        <end position="214"/>
    </location>
</feature>
<feature type="region of interest" description="Disordered" evidence="1">
    <location>
        <begin position="358"/>
        <end position="379"/>
    </location>
</feature>
<proteinExistence type="predicted"/>
<feature type="compositionally biased region" description="Basic and acidic residues" evidence="1">
    <location>
        <begin position="107"/>
        <end position="117"/>
    </location>
</feature>
<dbReference type="Proteomes" id="UP000041254">
    <property type="component" value="Unassembled WGS sequence"/>
</dbReference>
<feature type="compositionally biased region" description="Basic residues" evidence="1">
    <location>
        <begin position="181"/>
        <end position="194"/>
    </location>
</feature>
<sequence length="436" mass="47665">MASSPAVSIALEPPSIDGAATLVSLLTHVSPILPSTFCRPLSAPTVNSWEPQSDSDETLPLVCSEGYSQADPHLLSPPVPRKRKDSHSSTPRGKRASAAVSGASSAREAEGKRRAGVDPEDVAERATAVLRRYRGFLKRRTIQSSLRAIAMEQGWSAAIEATWIARHTLPASTSTSSSPARSRRQSRRTVKVRKARSEATSEDSSHLPRLSCSDDHPDACFALTSIREEEEDVRLPPIDAPRGVKATRAGRRRTHEEQPSVTVSSPMPSREEERWRGVYGEANVPVIPRRVDMTPKKPFDETEHADQQQETPAPVPEGPKDEREAVSSSLSPARPLSCPSLPSTPLFAFPPSDHVAIPISSQSDGFTSPTRRPRKAGNRADREVMSLLYSQKAGKRYPAALVSTAWCFGADEELLDELLASKSLHTKKWRERGMGR</sequence>
<feature type="compositionally biased region" description="Low complexity" evidence="1">
    <location>
        <begin position="170"/>
        <end position="180"/>
    </location>
</feature>
<evidence type="ECO:0000313" key="2">
    <source>
        <dbReference type="EMBL" id="CEM01092.1"/>
    </source>
</evidence>
<keyword evidence="3" id="KW-1185">Reference proteome</keyword>
<organism evidence="2 3">
    <name type="scientific">Vitrella brassicaformis (strain CCMP3155)</name>
    <dbReference type="NCBI Taxonomy" id="1169540"/>
    <lineage>
        <taxon>Eukaryota</taxon>
        <taxon>Sar</taxon>
        <taxon>Alveolata</taxon>
        <taxon>Colpodellida</taxon>
        <taxon>Vitrellaceae</taxon>
        <taxon>Vitrella</taxon>
    </lineage>
</organism>
<feature type="compositionally biased region" description="Low complexity" evidence="1">
    <location>
        <begin position="96"/>
        <end position="106"/>
    </location>
</feature>
<evidence type="ECO:0000313" key="3">
    <source>
        <dbReference type="Proteomes" id="UP000041254"/>
    </source>
</evidence>
<feature type="region of interest" description="Disordered" evidence="1">
    <location>
        <begin position="230"/>
        <end position="337"/>
    </location>
</feature>
<name>A0A0G4ET67_VITBC</name>
<feature type="compositionally biased region" description="Basic and acidic residues" evidence="1">
    <location>
        <begin position="289"/>
        <end position="307"/>
    </location>
</feature>